<feature type="region of interest" description="Disordered" evidence="2">
    <location>
        <begin position="350"/>
        <end position="371"/>
    </location>
</feature>
<feature type="compositionally biased region" description="Basic and acidic residues" evidence="2">
    <location>
        <begin position="429"/>
        <end position="445"/>
    </location>
</feature>
<dbReference type="EMBL" id="CALLCH030000009">
    <property type="protein sequence ID" value="CAI4213802.1"/>
    <property type="molecule type" value="Genomic_DNA"/>
</dbReference>
<feature type="coiled-coil region" evidence="1">
    <location>
        <begin position="226"/>
        <end position="260"/>
    </location>
</feature>
<protein>
    <recommendedName>
        <fullName evidence="3">Spindle pole body-associated protein cut12 domain-containing protein</fullName>
    </recommendedName>
</protein>
<feature type="region of interest" description="Disordered" evidence="2">
    <location>
        <begin position="429"/>
        <end position="468"/>
    </location>
</feature>
<evidence type="ECO:0000313" key="4">
    <source>
        <dbReference type="EMBL" id="CAI4213802.1"/>
    </source>
</evidence>
<feature type="compositionally biased region" description="Basic and acidic residues" evidence="2">
    <location>
        <begin position="116"/>
        <end position="151"/>
    </location>
</feature>
<comment type="caution">
    <text evidence="4">The sequence shown here is derived from an EMBL/GenBank/DDBJ whole genome shotgun (WGS) entry which is preliminary data.</text>
</comment>
<evidence type="ECO:0000256" key="2">
    <source>
        <dbReference type="SAM" id="MobiDB-lite"/>
    </source>
</evidence>
<keyword evidence="5" id="KW-1185">Reference proteome</keyword>
<accession>A0A9P1H1Q8</accession>
<feature type="domain" description="Spindle pole body-associated protein cut12" evidence="3">
    <location>
        <begin position="121"/>
        <end position="271"/>
    </location>
</feature>
<feature type="compositionally biased region" description="Acidic residues" evidence="2">
    <location>
        <begin position="152"/>
        <end position="176"/>
    </location>
</feature>
<feature type="compositionally biased region" description="Basic and acidic residues" evidence="2">
    <location>
        <begin position="8"/>
        <end position="20"/>
    </location>
</feature>
<feature type="region of interest" description="Disordered" evidence="2">
    <location>
        <begin position="554"/>
        <end position="589"/>
    </location>
</feature>
<dbReference type="AlphaFoldDB" id="A0A9P1H1Q8"/>
<proteinExistence type="predicted"/>
<feature type="compositionally biased region" description="Basic and acidic residues" evidence="2">
    <location>
        <begin position="457"/>
        <end position="468"/>
    </location>
</feature>
<organism evidence="4 5">
    <name type="scientific">Parascedosporium putredinis</name>
    <dbReference type="NCBI Taxonomy" id="1442378"/>
    <lineage>
        <taxon>Eukaryota</taxon>
        <taxon>Fungi</taxon>
        <taxon>Dikarya</taxon>
        <taxon>Ascomycota</taxon>
        <taxon>Pezizomycotina</taxon>
        <taxon>Sordariomycetes</taxon>
        <taxon>Hypocreomycetidae</taxon>
        <taxon>Microascales</taxon>
        <taxon>Microascaceae</taxon>
        <taxon>Parascedosporium</taxon>
    </lineage>
</organism>
<evidence type="ECO:0000256" key="1">
    <source>
        <dbReference type="SAM" id="Coils"/>
    </source>
</evidence>
<evidence type="ECO:0000259" key="3">
    <source>
        <dbReference type="Pfam" id="PF11500"/>
    </source>
</evidence>
<gene>
    <name evidence="4" type="ORF">PPNO1_LOCUS3547</name>
</gene>
<dbReference type="InterPro" id="IPR021589">
    <property type="entry name" value="Cut12"/>
</dbReference>
<feature type="region of interest" description="Disordered" evidence="2">
    <location>
        <begin position="481"/>
        <end position="514"/>
    </location>
</feature>
<feature type="compositionally biased region" description="Polar residues" evidence="2">
    <location>
        <begin position="353"/>
        <end position="363"/>
    </location>
</feature>
<feature type="region of interest" description="Disordered" evidence="2">
    <location>
        <begin position="1"/>
        <end position="194"/>
    </location>
</feature>
<keyword evidence="1" id="KW-0175">Coiled coil</keyword>
<name>A0A9P1H1Q8_9PEZI</name>
<sequence>MLGWVLRRGSEPAKSVKETGDDTTQIDGPDTPAPVFAARALKNAIFGESERQEDETRDQAGMDSDADAGRTPTRPTPAGILLTPGTGTSRPKRVSFGNDVLEKGSKNAGTKTSGRGGRDSTRRRTRLTELLESSRQKKAALVDKKRPMPEPEKEDSEDDEWEEDDEDDADDDDDDDCCNHDITVDLNEPHSQSGKYWKTSFETYHSDAKTEMEKLLKYKQLAKSYAKMKDAEAIDLNEKLREEQEKVAEMEKRLGDMAAQIATKRLRGGERETPELMRNLAKQTALAVQYRSQVRELESLLKSIKDDGKQARASAAQSQVQRVLAQTQEELKQALADLDDRQKELVRVKAQLNKESNAGQRATQGHGDESPYVRDLLSQLRDAKADSRSKDAELTRLKKEFELFQQEVVTEKEESNRVLSKAMTKISELKRELRNAKTPKPEQSARPRSFHATTTTEDAKRNSVEVKPDLHLDLQDLARLTNSASPPPETSGRASNNVVGDADGRRVRTTQTSRRLRDKFLQEPDEYRVDLKAEPSRRNILTDQVNLGRPKWKEYVPRSPETEPILETLSGEAGPEAIDKEEDDEDQPKLDSLKERFKNLSRPDAADIAAPVAAEPSRRILTTDRRAAAEARIDRRKADRMRAIAGTLKSLDKENVRPNIGKRAYEPTRAGL</sequence>
<dbReference type="Pfam" id="PF11500">
    <property type="entry name" value="Cut12"/>
    <property type="match status" value="1"/>
</dbReference>
<dbReference type="Proteomes" id="UP000838763">
    <property type="component" value="Unassembled WGS sequence"/>
</dbReference>
<dbReference type="OrthoDB" id="5383703at2759"/>
<reference evidence="4" key="1">
    <citation type="submission" date="2022-11" db="EMBL/GenBank/DDBJ databases">
        <authorList>
            <person name="Scott C."/>
            <person name="Bruce N."/>
        </authorList>
    </citation>
    <scope>NUCLEOTIDE SEQUENCE</scope>
</reference>
<evidence type="ECO:0000313" key="5">
    <source>
        <dbReference type="Proteomes" id="UP000838763"/>
    </source>
</evidence>